<dbReference type="OrthoDB" id="7413698at2759"/>
<feature type="compositionally biased region" description="Polar residues" evidence="1">
    <location>
        <begin position="141"/>
        <end position="150"/>
    </location>
</feature>
<dbReference type="KEGG" id="bman:114239947"/>
<reference evidence="4" key="1">
    <citation type="submission" date="2025-08" db="UniProtKB">
        <authorList>
            <consortium name="RefSeq"/>
        </authorList>
    </citation>
    <scope>IDENTIFICATION</scope>
    <source>
        <tissue evidence="4">Silk gland</tissue>
    </source>
</reference>
<dbReference type="RefSeq" id="XP_028026191.1">
    <property type="nucleotide sequence ID" value="XM_028170390.1"/>
</dbReference>
<dbReference type="PROSITE" id="PS51029">
    <property type="entry name" value="MADF"/>
    <property type="match status" value="1"/>
</dbReference>
<organism evidence="3 4">
    <name type="scientific">Bombyx mandarina</name>
    <name type="common">Wild silk moth</name>
    <name type="synonym">Wild silkworm</name>
    <dbReference type="NCBI Taxonomy" id="7092"/>
    <lineage>
        <taxon>Eukaryota</taxon>
        <taxon>Metazoa</taxon>
        <taxon>Ecdysozoa</taxon>
        <taxon>Arthropoda</taxon>
        <taxon>Hexapoda</taxon>
        <taxon>Insecta</taxon>
        <taxon>Pterygota</taxon>
        <taxon>Neoptera</taxon>
        <taxon>Endopterygota</taxon>
        <taxon>Lepidoptera</taxon>
        <taxon>Glossata</taxon>
        <taxon>Ditrysia</taxon>
        <taxon>Bombycoidea</taxon>
        <taxon>Bombycidae</taxon>
        <taxon>Bombycinae</taxon>
        <taxon>Bombyx</taxon>
    </lineage>
</organism>
<dbReference type="GeneID" id="114239947"/>
<accession>A0A6J2J9Y2</accession>
<evidence type="ECO:0000259" key="2">
    <source>
        <dbReference type="PROSITE" id="PS51029"/>
    </source>
</evidence>
<dbReference type="SMART" id="SM00595">
    <property type="entry name" value="MADF"/>
    <property type="match status" value="1"/>
</dbReference>
<evidence type="ECO:0000313" key="4">
    <source>
        <dbReference type="RefSeq" id="XP_028026191.1"/>
    </source>
</evidence>
<name>A0A6J2J9Y2_BOMMA</name>
<dbReference type="Proteomes" id="UP000504629">
    <property type="component" value="Unplaced"/>
</dbReference>
<feature type="region of interest" description="Disordered" evidence="1">
    <location>
        <begin position="254"/>
        <end position="273"/>
    </location>
</feature>
<feature type="compositionally biased region" description="Polar residues" evidence="1">
    <location>
        <begin position="124"/>
        <end position="134"/>
    </location>
</feature>
<feature type="region of interest" description="Disordered" evidence="1">
    <location>
        <begin position="124"/>
        <end position="150"/>
    </location>
</feature>
<keyword evidence="3" id="KW-1185">Reference proteome</keyword>
<protein>
    <submittedName>
        <fullName evidence="4">Uncharacterized protein LOC114239947</fullName>
    </submittedName>
</protein>
<gene>
    <name evidence="4" type="primary">LOC114239947</name>
</gene>
<dbReference type="Pfam" id="PF10545">
    <property type="entry name" value="MADF_DNA_bdg"/>
    <property type="match status" value="1"/>
</dbReference>
<proteinExistence type="predicted"/>
<dbReference type="InterPro" id="IPR006578">
    <property type="entry name" value="MADF-dom"/>
</dbReference>
<sequence>MSWSNDLVLEFLELYRREQHLWDPKHPQHKNRIENNNAWLRIQSSLSIHCSVVDLKKKKESLMTSFRMHLKRKLKSQDGYSTTWFAYPIMESFLGGKYECDNTNQLEHEFYTNDNQFNTQTLLSETNTPRTANPTDKKSNKQTCQVNNSKTKNFDNTELKYAKKQMDDAVTYLKNVAAQKRESDECELYGRLLAKKLRKLDEHQRDVAMHEIDNIMFRARMQTGGTQRSYTASTSPVPRKIKSPIFIVTQENGQQFEDENTPYQNHMQGLQQT</sequence>
<feature type="domain" description="MADF" evidence="2">
    <location>
        <begin position="10"/>
        <end position="99"/>
    </location>
</feature>
<evidence type="ECO:0000313" key="3">
    <source>
        <dbReference type="Proteomes" id="UP000504629"/>
    </source>
</evidence>
<evidence type="ECO:0000256" key="1">
    <source>
        <dbReference type="SAM" id="MobiDB-lite"/>
    </source>
</evidence>
<dbReference type="PANTHER" id="PTHR21505">
    <property type="entry name" value="MADF DOMAIN-CONTAINING PROTEIN-RELATED"/>
    <property type="match status" value="1"/>
</dbReference>
<dbReference type="PANTHER" id="PTHR21505:SF12">
    <property type="entry name" value="MADF DOMAIN-CONTAINING PROTEIN-RELATED"/>
    <property type="match status" value="1"/>
</dbReference>
<dbReference type="AlphaFoldDB" id="A0A6J2J9Y2"/>